<evidence type="ECO:0000313" key="7">
    <source>
        <dbReference type="Proteomes" id="UP001296104"/>
    </source>
</evidence>
<feature type="region of interest" description="Disordered" evidence="3">
    <location>
        <begin position="339"/>
        <end position="377"/>
    </location>
</feature>
<reference evidence="6" key="1">
    <citation type="submission" date="2023-11" db="EMBL/GenBank/DDBJ databases">
        <authorList>
            <person name="Alioto T."/>
            <person name="Alioto T."/>
            <person name="Gomez Garrido J."/>
        </authorList>
    </citation>
    <scope>NUCLEOTIDE SEQUENCE</scope>
</reference>
<accession>A0AAI9EDL3</accession>
<keyword evidence="7" id="KW-1185">Reference proteome</keyword>
<evidence type="ECO:0000259" key="5">
    <source>
        <dbReference type="Pfam" id="PF04064"/>
    </source>
</evidence>
<feature type="domain" description="Protein HGH1 N-terminal" evidence="4">
    <location>
        <begin position="94"/>
        <end position="284"/>
    </location>
</feature>
<feature type="compositionally biased region" description="Low complexity" evidence="3">
    <location>
        <begin position="346"/>
        <end position="359"/>
    </location>
</feature>
<dbReference type="InterPro" id="IPR039717">
    <property type="entry name" value="Hgh1"/>
</dbReference>
<dbReference type="InterPro" id="IPR011989">
    <property type="entry name" value="ARM-like"/>
</dbReference>
<dbReference type="PANTHER" id="PTHR13387">
    <property type="entry name" value="PROTEIN HGH1 HOMOLOG"/>
    <property type="match status" value="1"/>
</dbReference>
<protein>
    <recommendedName>
        <fullName evidence="2">Protein HGH1 homolog</fullName>
    </recommendedName>
</protein>
<sequence>MPTELEELVEFLHHGNTQIRQIAAENLVGYSTAQPTLFKRNQLEPIKDLKLLVKDYGPIAKNALTMLVNVSEDSEVVKSLADDDAFIESILRRVTDAKEPNASLQCMLLANMAKASNITKLLMLKREVPKPLSTSPIAIDQLLDCFVKGASGSYNKNADYDYLCYLFADLAKHEEGRKHFLTARAEGEAAEVEDIIPLTKLVVFTEHASVIRRRGVASTIKNVSFDFHAHQELLAADGVNLLPYLLLPLMGSEEYSDDDSEGMLDECQLLPPDKERDTQPDIICIHLETLLLLASTPKGRKRLRDVKVYPIIRELHAHLDNEDVTEACDRLVQVLMRGEPGDPDPAEAARASAMAQEGAPRVQEIEEDEDEKIVDVV</sequence>
<dbReference type="InterPro" id="IPR007206">
    <property type="entry name" value="Protein_HGH1_C"/>
</dbReference>
<evidence type="ECO:0000259" key="4">
    <source>
        <dbReference type="Pfam" id="PF04063"/>
    </source>
</evidence>
<dbReference type="Gene3D" id="1.25.10.10">
    <property type="entry name" value="Leucine-rich Repeat Variant"/>
    <property type="match status" value="1"/>
</dbReference>
<evidence type="ECO:0000256" key="3">
    <source>
        <dbReference type="SAM" id="MobiDB-lite"/>
    </source>
</evidence>
<dbReference type="InterPro" id="IPR016024">
    <property type="entry name" value="ARM-type_fold"/>
</dbReference>
<feature type="domain" description="Protein HGH1 C-terminal" evidence="5">
    <location>
        <begin position="289"/>
        <end position="342"/>
    </location>
</feature>
<dbReference type="Pfam" id="PF04063">
    <property type="entry name" value="DUF383"/>
    <property type="match status" value="1"/>
</dbReference>
<dbReference type="AlphaFoldDB" id="A0AAI9EDL3"/>
<organism evidence="6 7">
    <name type="scientific">Lecanosticta acicola</name>
    <dbReference type="NCBI Taxonomy" id="111012"/>
    <lineage>
        <taxon>Eukaryota</taxon>
        <taxon>Fungi</taxon>
        <taxon>Dikarya</taxon>
        <taxon>Ascomycota</taxon>
        <taxon>Pezizomycotina</taxon>
        <taxon>Dothideomycetes</taxon>
        <taxon>Dothideomycetidae</taxon>
        <taxon>Mycosphaerellales</taxon>
        <taxon>Mycosphaerellaceae</taxon>
        <taxon>Lecanosticta</taxon>
    </lineage>
</organism>
<dbReference type="SUPFAM" id="SSF48371">
    <property type="entry name" value="ARM repeat"/>
    <property type="match status" value="1"/>
</dbReference>
<evidence type="ECO:0000256" key="1">
    <source>
        <dbReference type="ARBA" id="ARBA00006712"/>
    </source>
</evidence>
<evidence type="ECO:0000313" key="6">
    <source>
        <dbReference type="EMBL" id="CAK4034131.1"/>
    </source>
</evidence>
<dbReference type="EMBL" id="CAVMBE010000105">
    <property type="protein sequence ID" value="CAK4034131.1"/>
    <property type="molecule type" value="Genomic_DNA"/>
</dbReference>
<dbReference type="PANTHER" id="PTHR13387:SF9">
    <property type="entry name" value="PROTEIN HGH1 HOMOLOG"/>
    <property type="match status" value="1"/>
</dbReference>
<evidence type="ECO:0000256" key="2">
    <source>
        <dbReference type="ARBA" id="ARBA00014076"/>
    </source>
</evidence>
<comment type="similarity">
    <text evidence="1">Belongs to the HGH1 family.</text>
</comment>
<gene>
    <name evidence="6" type="ORF">LECACI_7A009289</name>
</gene>
<dbReference type="Proteomes" id="UP001296104">
    <property type="component" value="Unassembled WGS sequence"/>
</dbReference>
<dbReference type="InterPro" id="IPR007205">
    <property type="entry name" value="Protein_HGH1_N"/>
</dbReference>
<dbReference type="Pfam" id="PF04064">
    <property type="entry name" value="DUF384"/>
    <property type="match status" value="1"/>
</dbReference>
<name>A0AAI9EDL3_9PEZI</name>
<comment type="caution">
    <text evidence="6">The sequence shown here is derived from an EMBL/GenBank/DDBJ whole genome shotgun (WGS) entry which is preliminary data.</text>
</comment>
<feature type="compositionally biased region" description="Acidic residues" evidence="3">
    <location>
        <begin position="365"/>
        <end position="377"/>
    </location>
</feature>
<proteinExistence type="inferred from homology"/>